<evidence type="ECO:0000256" key="2">
    <source>
        <dbReference type="ARBA" id="ARBA00006251"/>
    </source>
</evidence>
<dbReference type="SUPFAM" id="SSF48576">
    <property type="entry name" value="Terpenoid synthases"/>
    <property type="match status" value="1"/>
</dbReference>
<keyword evidence="7" id="KW-1185">Reference proteome</keyword>
<evidence type="ECO:0000256" key="1">
    <source>
        <dbReference type="ARBA" id="ARBA00004684"/>
    </source>
</evidence>
<dbReference type="PROSITE" id="PS01044">
    <property type="entry name" value="SQUALEN_PHYTOEN_SYN_1"/>
    <property type="match status" value="1"/>
</dbReference>
<evidence type="ECO:0000313" key="7">
    <source>
        <dbReference type="Proteomes" id="UP000053235"/>
    </source>
</evidence>
<proteinExistence type="inferred from homology"/>
<dbReference type="CDD" id="cd00683">
    <property type="entry name" value="Trans_IPPS_HH"/>
    <property type="match status" value="1"/>
</dbReference>
<keyword evidence="4" id="KW-0125">Carotenoid biosynthesis</keyword>
<accession>A0A0M7ABB9</accession>
<evidence type="ECO:0000313" key="6">
    <source>
        <dbReference type="EMBL" id="CTQ71921.1"/>
    </source>
</evidence>
<dbReference type="SFLD" id="SFLDG01018">
    <property type="entry name" value="Squalene/Phytoene_Synthase_Lik"/>
    <property type="match status" value="1"/>
</dbReference>
<evidence type="ECO:0000256" key="5">
    <source>
        <dbReference type="ARBA" id="ARBA00053028"/>
    </source>
</evidence>
<dbReference type="Gene3D" id="1.10.600.10">
    <property type="entry name" value="Farnesyl Diphosphate Synthase"/>
    <property type="match status" value="1"/>
</dbReference>
<dbReference type="PANTHER" id="PTHR31480">
    <property type="entry name" value="BIFUNCTIONAL LYCOPENE CYCLASE/PHYTOENE SYNTHASE"/>
    <property type="match status" value="1"/>
</dbReference>
<dbReference type="Proteomes" id="UP000053235">
    <property type="component" value="Unassembled WGS sequence"/>
</dbReference>
<dbReference type="GO" id="GO:0004311">
    <property type="term" value="F:geranylgeranyl diphosphate synthase activity"/>
    <property type="evidence" value="ECO:0007669"/>
    <property type="project" value="InterPro"/>
</dbReference>
<dbReference type="AlphaFoldDB" id="A0A0M7ABB9"/>
<dbReference type="EC" id="2.5.1.96" evidence="6"/>
<dbReference type="InterPro" id="IPR008949">
    <property type="entry name" value="Isoprenoid_synthase_dom_sf"/>
</dbReference>
<dbReference type="OrthoDB" id="9807580at2"/>
<dbReference type="FunFam" id="1.10.600.10:FF:000020">
    <property type="entry name" value="Phytoene synthase"/>
    <property type="match status" value="1"/>
</dbReference>
<dbReference type="InterPro" id="IPR033904">
    <property type="entry name" value="Trans_IPPS_HH"/>
</dbReference>
<dbReference type="GO" id="GO:0016117">
    <property type="term" value="P:carotenoid biosynthetic process"/>
    <property type="evidence" value="ECO:0007669"/>
    <property type="project" value="UniProtKB-KW"/>
</dbReference>
<dbReference type="RefSeq" id="WP_055672479.1">
    <property type="nucleotide sequence ID" value="NZ_CXWD01000011.1"/>
</dbReference>
<gene>
    <name evidence="6" type="primary">crtM</name>
    <name evidence="6" type="ORF">LAX5112_02973</name>
</gene>
<dbReference type="PROSITE" id="PS01045">
    <property type="entry name" value="SQUALEN_PHYTOEN_SYN_2"/>
    <property type="match status" value="1"/>
</dbReference>
<organism evidence="6 7">
    <name type="scientific">Roseibium alexandrii</name>
    <dbReference type="NCBI Taxonomy" id="388408"/>
    <lineage>
        <taxon>Bacteria</taxon>
        <taxon>Pseudomonadati</taxon>
        <taxon>Pseudomonadota</taxon>
        <taxon>Alphaproteobacteria</taxon>
        <taxon>Hyphomicrobiales</taxon>
        <taxon>Stappiaceae</taxon>
        <taxon>Roseibium</taxon>
    </lineage>
</organism>
<name>A0A0M7ABB9_9HYPH</name>
<dbReference type="EMBL" id="CXWD01000011">
    <property type="protein sequence ID" value="CTQ71921.1"/>
    <property type="molecule type" value="Genomic_DNA"/>
</dbReference>
<keyword evidence="3 6" id="KW-0808">Transferase</keyword>
<dbReference type="InterPro" id="IPR044843">
    <property type="entry name" value="Trans_IPPS_bact-type"/>
</dbReference>
<dbReference type="SFLD" id="SFLDG01212">
    <property type="entry name" value="Phytoene_synthase_like"/>
    <property type="match status" value="1"/>
</dbReference>
<evidence type="ECO:0000256" key="4">
    <source>
        <dbReference type="ARBA" id="ARBA00022746"/>
    </source>
</evidence>
<comment type="cofactor">
    <cofactor evidence="5">
        <name>ATP</name>
        <dbReference type="ChEBI" id="CHEBI:30616"/>
    </cofactor>
</comment>
<sequence>MSDITPDNLESFVPFATTTSRQRARAAQASGSLSHQADLRECAAAIRKGSKSFHLASLILPAETRKAALSLYAFCRHSDDLIDDPRADRTALEQLKDRLDLVYRGTPAPYACDRAFARTVQAYGIPKCVPDALLDGFAMDLGERHYKTIAQVKDYATCVAATVGLMMSLVMRVGDKDALARAADLGIAMQLTNIARDVGEDARNGRLYLPEDWMRDAGLDPEAFLASPKFSPELREVVLRLLAEAAHHYELGHAGIAALPENCRHAIRTAALVYQEIGTEIAVNNYDSVTRRAHTRKIKKLSLLLKARLPQLEQSNAAHLYMQRPADPSAAHLVSACANSFETHARLRKAANASVADDSNMEWVLGVMIKLQAESRAHHRSQKLAMQRRSQDSF</sequence>
<protein>
    <submittedName>
        <fullName evidence="6">Dehydrosqualene synthase</fullName>
        <ecNumber evidence="6">2.5.1.96</ecNumber>
    </submittedName>
</protein>
<dbReference type="Pfam" id="PF00494">
    <property type="entry name" value="SQS_PSY"/>
    <property type="match status" value="1"/>
</dbReference>
<comment type="similarity">
    <text evidence="2">Belongs to the phytoene/squalene synthase family.</text>
</comment>
<comment type="pathway">
    <text evidence="1">Carotenoid biosynthesis; phytoene biosynthesis.</text>
</comment>
<evidence type="ECO:0000256" key="3">
    <source>
        <dbReference type="ARBA" id="ARBA00022679"/>
    </source>
</evidence>
<dbReference type="SFLD" id="SFLDS00005">
    <property type="entry name" value="Isoprenoid_Synthase_Type_I"/>
    <property type="match status" value="1"/>
</dbReference>
<dbReference type="InterPro" id="IPR019845">
    <property type="entry name" value="Squalene/phytoene_synthase_CS"/>
</dbReference>
<dbReference type="STRING" id="388408.LAX5112_02973"/>
<reference evidence="7" key="1">
    <citation type="submission" date="2015-07" db="EMBL/GenBank/DDBJ databases">
        <authorList>
            <person name="Rodrigo-Torres Lidia"/>
            <person name="Arahal R.David."/>
        </authorList>
    </citation>
    <scope>NUCLEOTIDE SEQUENCE [LARGE SCALE GENOMIC DNA]</scope>
    <source>
        <strain evidence="7">CECT 5112</strain>
    </source>
</reference>
<dbReference type="GO" id="GO:0051996">
    <property type="term" value="F:squalene synthase [NAD(P)H] activity"/>
    <property type="evidence" value="ECO:0007669"/>
    <property type="project" value="InterPro"/>
</dbReference>
<dbReference type="InterPro" id="IPR002060">
    <property type="entry name" value="Squ/phyt_synthse"/>
</dbReference>